<dbReference type="InterPro" id="IPR006708">
    <property type="entry name" value="Pex19"/>
</dbReference>
<dbReference type="AlphaFoldDB" id="A0A8E5JTC5"/>
<feature type="coiled-coil region" evidence="3">
    <location>
        <begin position="209"/>
        <end position="243"/>
    </location>
</feature>
<name>A0A8E5JTC5_SCHGR</name>
<protein>
    <recommendedName>
        <fullName evidence="2">Peroxin-19</fullName>
    </recommendedName>
</protein>
<dbReference type="GO" id="GO:0033328">
    <property type="term" value="F:peroxisome membrane targeting sequence binding"/>
    <property type="evidence" value="ECO:0007669"/>
    <property type="project" value="TreeGrafter"/>
</dbReference>
<dbReference type="InterPro" id="IPR038322">
    <property type="entry name" value="Pex19_C_sf"/>
</dbReference>
<keyword evidence="3" id="KW-0175">Coiled coil</keyword>
<dbReference type="OrthoDB" id="21292at2759"/>
<proteinExistence type="evidence at transcript level"/>
<sequence length="295" mass="32297">MAEAEKGTDTGASESVSEQKSDAPQVDTLDNILDSALEDFDNPPPNRGKSTTDDASQSTSSDNAQELLDNRWTEEFIKEATAALNLDSSSSISAEEFGATIQKIAEAAGQAISEDTSDSDFTETISRTLKNLSEGADGLQNEFSDEQMANLLGGLGLGEGGDNDFLKFMQTMMQSLLSKEILYPTMKDIVDKYPAWLEENKSKLATSEYERYSKQKELMTRMCEELEKENDTDSAEVKEKRCNLLLDLMQKMQNCGHPPKDLVGDMNSVITFDEQGNPVLPSLPPGADPSQCAVM</sequence>
<dbReference type="GO" id="GO:0045046">
    <property type="term" value="P:protein import into peroxisome membrane"/>
    <property type="evidence" value="ECO:0007669"/>
    <property type="project" value="TreeGrafter"/>
</dbReference>
<evidence type="ECO:0000256" key="2">
    <source>
        <dbReference type="ARBA" id="ARBA00029688"/>
    </source>
</evidence>
<feature type="region of interest" description="Disordered" evidence="4">
    <location>
        <begin position="1"/>
        <end position="63"/>
    </location>
</feature>
<dbReference type="Pfam" id="PF04614">
    <property type="entry name" value="Pex19"/>
    <property type="match status" value="1"/>
</dbReference>
<reference evidence="5" key="1">
    <citation type="journal article" date="2021" name="J. Neurophysiol.">
        <title>Gene transcription changes in a locust model of noise-induced deafness.</title>
        <authorList>
            <person name="French A.S."/>
            <person name="Warren B."/>
        </authorList>
    </citation>
    <scope>NUCLEOTIDE SEQUENCE</scope>
</reference>
<evidence type="ECO:0000256" key="3">
    <source>
        <dbReference type="SAM" id="Coils"/>
    </source>
</evidence>
<evidence type="ECO:0000256" key="4">
    <source>
        <dbReference type="SAM" id="MobiDB-lite"/>
    </source>
</evidence>
<dbReference type="PANTHER" id="PTHR12774:SF2">
    <property type="entry name" value="PEROXISOMAL BIOGENESIS FACTOR 19"/>
    <property type="match status" value="1"/>
</dbReference>
<evidence type="ECO:0000256" key="1">
    <source>
        <dbReference type="ARBA" id="ARBA00006326"/>
    </source>
</evidence>
<comment type="similarity">
    <text evidence="1">Belongs to the peroxin-19 family.</text>
</comment>
<organism evidence="5">
    <name type="scientific">Schistocerca gregaria</name>
    <name type="common">Desert locust</name>
    <name type="synonym">Gryllus gregarius</name>
    <dbReference type="NCBI Taxonomy" id="7010"/>
    <lineage>
        <taxon>Eukaryota</taxon>
        <taxon>Metazoa</taxon>
        <taxon>Ecdysozoa</taxon>
        <taxon>Arthropoda</taxon>
        <taxon>Hexapoda</taxon>
        <taxon>Insecta</taxon>
        <taxon>Pterygota</taxon>
        <taxon>Neoptera</taxon>
        <taxon>Polyneoptera</taxon>
        <taxon>Orthoptera</taxon>
        <taxon>Caelifera</taxon>
        <taxon>Acrididea</taxon>
        <taxon>Acridomorpha</taxon>
        <taxon>Acridoidea</taxon>
        <taxon>Acrididae</taxon>
        <taxon>Cyrtacanthacridinae</taxon>
        <taxon>Schistocerca</taxon>
    </lineage>
</organism>
<dbReference type="PANTHER" id="PTHR12774">
    <property type="entry name" value="PEROXISOMAL BIOGENESIS FACTOR 19"/>
    <property type="match status" value="1"/>
</dbReference>
<dbReference type="GO" id="GO:0005778">
    <property type="term" value="C:peroxisomal membrane"/>
    <property type="evidence" value="ECO:0007669"/>
    <property type="project" value="TreeGrafter"/>
</dbReference>
<dbReference type="Gene3D" id="1.20.120.900">
    <property type="entry name" value="Pex19, mPTS binding domain"/>
    <property type="match status" value="1"/>
</dbReference>
<feature type="compositionally biased region" description="Low complexity" evidence="4">
    <location>
        <begin position="53"/>
        <end position="62"/>
    </location>
</feature>
<evidence type="ECO:0000313" key="5">
    <source>
        <dbReference type="EMBL" id="QVD39511.1"/>
    </source>
</evidence>
<dbReference type="EMBL" id="MW962745">
    <property type="protein sequence ID" value="QVD39511.1"/>
    <property type="molecule type" value="mRNA"/>
</dbReference>
<accession>A0A8E5JTC5</accession>